<evidence type="ECO:0000256" key="1">
    <source>
        <dbReference type="ARBA" id="ARBA00007749"/>
    </source>
</evidence>
<dbReference type="GO" id="GO:0016787">
    <property type="term" value="F:hydrolase activity"/>
    <property type="evidence" value="ECO:0007669"/>
    <property type="project" value="UniProtKB-KW"/>
</dbReference>
<name>A0A6P2MSD8_BURL3</name>
<organism evidence="6 7">
    <name type="scientific">Burkholderia lata (strain ATCC 17760 / DSM 23089 / LMG 22485 / NCIMB 9086 / R18194 / 383)</name>
    <dbReference type="NCBI Taxonomy" id="482957"/>
    <lineage>
        <taxon>Bacteria</taxon>
        <taxon>Pseudomonadati</taxon>
        <taxon>Pseudomonadota</taxon>
        <taxon>Betaproteobacteria</taxon>
        <taxon>Burkholderiales</taxon>
        <taxon>Burkholderiaceae</taxon>
        <taxon>Burkholderia</taxon>
        <taxon>Burkholderia cepacia complex</taxon>
    </lineage>
</organism>
<sequence length="297" mass="33336">MSVDISTIAAPRFHVGDMEITRITEISFEFPVTFLFPEWQDNLTEAQLQNLHEGVLTPDRRSAIVYVNSWVVRTPNLLFIVDTGIGDGRVRHIEAFNNLNTGYLERMKANGIDPHAVDFVFCTHRHSDHVGWNTHLSNGVWVPTFPSARYLWSRGEHDWAAGDTFRNIVSPGVYEDSVRPIVDAGLVDVVPDVGAEVIEGVRFHPTPGHTPGHMSISIRSGGGEAFFSGDVIHNPIQIYRPEWNSAFCENQDAARKSRHWMLEYAAESGALVLPAHFGANSAGYVKRELNNFRWIFA</sequence>
<dbReference type="InterPro" id="IPR036866">
    <property type="entry name" value="RibonucZ/Hydroxyglut_hydro"/>
</dbReference>
<dbReference type="GO" id="GO:0046872">
    <property type="term" value="F:metal ion binding"/>
    <property type="evidence" value="ECO:0007669"/>
    <property type="project" value="UniProtKB-KW"/>
</dbReference>
<dbReference type="SMART" id="SM00849">
    <property type="entry name" value="Lactamase_B"/>
    <property type="match status" value="1"/>
</dbReference>
<dbReference type="SUPFAM" id="SSF56281">
    <property type="entry name" value="Metallo-hydrolase/oxidoreductase"/>
    <property type="match status" value="1"/>
</dbReference>
<gene>
    <name evidence="6" type="ORF">BLA6863_04026</name>
</gene>
<evidence type="ECO:0000256" key="2">
    <source>
        <dbReference type="ARBA" id="ARBA00022723"/>
    </source>
</evidence>
<dbReference type="PANTHER" id="PTHR42978">
    <property type="entry name" value="QUORUM-QUENCHING LACTONASE YTNP-RELATED-RELATED"/>
    <property type="match status" value="1"/>
</dbReference>
<evidence type="ECO:0000259" key="5">
    <source>
        <dbReference type="SMART" id="SM00849"/>
    </source>
</evidence>
<evidence type="ECO:0000313" key="7">
    <source>
        <dbReference type="Proteomes" id="UP000494170"/>
    </source>
</evidence>
<feature type="domain" description="Metallo-beta-lactamase" evidence="5">
    <location>
        <begin position="66"/>
        <end position="276"/>
    </location>
</feature>
<reference evidence="6 7" key="1">
    <citation type="submission" date="2019-09" db="EMBL/GenBank/DDBJ databases">
        <authorList>
            <person name="Depoorter E."/>
        </authorList>
    </citation>
    <scope>NUCLEOTIDE SEQUENCE [LARGE SCALE GENOMIC DNA]</scope>
    <source>
        <strain evidence="6">LMG 6863</strain>
    </source>
</reference>
<dbReference type="RefSeq" id="WP_174942181.1">
    <property type="nucleotide sequence ID" value="NZ_CABVPY010000024.1"/>
</dbReference>
<dbReference type="CDD" id="cd16277">
    <property type="entry name" value="metallo-hydrolase-like_MBL-fold"/>
    <property type="match status" value="1"/>
</dbReference>
<dbReference type="Gene3D" id="3.60.15.10">
    <property type="entry name" value="Ribonuclease Z/Hydroxyacylglutathione hydrolase-like"/>
    <property type="match status" value="1"/>
</dbReference>
<dbReference type="InterPro" id="IPR001279">
    <property type="entry name" value="Metallo-B-lactamas"/>
</dbReference>
<keyword evidence="4" id="KW-0862">Zinc</keyword>
<dbReference type="Pfam" id="PF00753">
    <property type="entry name" value="Lactamase_B"/>
    <property type="match status" value="1"/>
</dbReference>
<evidence type="ECO:0000256" key="3">
    <source>
        <dbReference type="ARBA" id="ARBA00022801"/>
    </source>
</evidence>
<accession>A0A6P2MSD8</accession>
<comment type="similarity">
    <text evidence="1">Belongs to the metallo-beta-lactamase superfamily.</text>
</comment>
<keyword evidence="2" id="KW-0479">Metal-binding</keyword>
<keyword evidence="3" id="KW-0378">Hydrolase</keyword>
<proteinExistence type="inferred from homology"/>
<dbReference type="InterPro" id="IPR051013">
    <property type="entry name" value="MBL_superfamily_lactonases"/>
</dbReference>
<protein>
    <submittedName>
        <fullName evidence="6">Beta-lactamase</fullName>
    </submittedName>
</protein>
<dbReference type="Proteomes" id="UP000494170">
    <property type="component" value="Unassembled WGS sequence"/>
</dbReference>
<dbReference type="AlphaFoldDB" id="A0A6P2MSD8"/>
<evidence type="ECO:0000313" key="6">
    <source>
        <dbReference type="EMBL" id="VWB84715.1"/>
    </source>
</evidence>
<dbReference type="PANTHER" id="PTHR42978:SF6">
    <property type="entry name" value="QUORUM-QUENCHING LACTONASE YTNP-RELATED"/>
    <property type="match status" value="1"/>
</dbReference>
<dbReference type="EMBL" id="CABVPY010000024">
    <property type="protein sequence ID" value="VWB84715.1"/>
    <property type="molecule type" value="Genomic_DNA"/>
</dbReference>
<evidence type="ECO:0000256" key="4">
    <source>
        <dbReference type="ARBA" id="ARBA00022833"/>
    </source>
</evidence>